<feature type="transmembrane region" description="Helical" evidence="6">
    <location>
        <begin position="24"/>
        <end position="46"/>
    </location>
</feature>
<dbReference type="RefSeq" id="WP_344134680.1">
    <property type="nucleotide sequence ID" value="NZ_BAAALT010000141.1"/>
</dbReference>
<dbReference type="InterPro" id="IPR051784">
    <property type="entry name" value="Nod_factor_ABC_transporter"/>
</dbReference>
<evidence type="ECO:0000256" key="4">
    <source>
        <dbReference type="ARBA" id="ARBA00023136"/>
    </source>
</evidence>
<dbReference type="InterPro" id="IPR013525">
    <property type="entry name" value="ABC2_TM"/>
</dbReference>
<keyword evidence="2 6" id="KW-0812">Transmembrane</keyword>
<feature type="transmembrane region" description="Helical" evidence="6">
    <location>
        <begin position="228"/>
        <end position="246"/>
    </location>
</feature>
<evidence type="ECO:0000259" key="7">
    <source>
        <dbReference type="PROSITE" id="PS51012"/>
    </source>
</evidence>
<comment type="caution">
    <text evidence="8">The sequence shown here is derived from an EMBL/GenBank/DDBJ whole genome shotgun (WGS) entry which is preliminary data.</text>
</comment>
<dbReference type="PANTHER" id="PTHR43229">
    <property type="entry name" value="NODULATION PROTEIN J"/>
    <property type="match status" value="1"/>
</dbReference>
<protein>
    <recommendedName>
        <fullName evidence="6">Transport permease protein</fullName>
    </recommendedName>
</protein>
<dbReference type="PROSITE" id="PS51012">
    <property type="entry name" value="ABC_TM2"/>
    <property type="match status" value="1"/>
</dbReference>
<comment type="subcellular location">
    <subcellularLocation>
        <location evidence="6">Cell membrane</location>
        <topology evidence="6">Multi-pass membrane protein</topology>
    </subcellularLocation>
    <subcellularLocation>
        <location evidence="1">Membrane</location>
        <topology evidence="1">Multi-pass membrane protein</topology>
    </subcellularLocation>
</comment>
<evidence type="ECO:0000256" key="5">
    <source>
        <dbReference type="ARBA" id="ARBA00023251"/>
    </source>
</evidence>
<dbReference type="PIRSF" id="PIRSF006648">
    <property type="entry name" value="DrrB"/>
    <property type="match status" value="1"/>
</dbReference>
<dbReference type="InterPro" id="IPR047817">
    <property type="entry name" value="ABC2_TM_bact-type"/>
</dbReference>
<evidence type="ECO:0000256" key="3">
    <source>
        <dbReference type="ARBA" id="ARBA00022989"/>
    </source>
</evidence>
<accession>A0ABN2MA92</accession>
<reference evidence="8 9" key="1">
    <citation type="journal article" date="2019" name="Int. J. Syst. Evol. Microbiol.">
        <title>The Global Catalogue of Microorganisms (GCM) 10K type strain sequencing project: providing services to taxonomists for standard genome sequencing and annotation.</title>
        <authorList>
            <consortium name="The Broad Institute Genomics Platform"/>
            <consortium name="The Broad Institute Genome Sequencing Center for Infectious Disease"/>
            <person name="Wu L."/>
            <person name="Ma J."/>
        </authorList>
    </citation>
    <scope>NUCLEOTIDE SEQUENCE [LARGE SCALE GENOMIC DNA]</scope>
    <source>
        <strain evidence="8 9">JCM 13250</strain>
    </source>
</reference>
<keyword evidence="6" id="KW-0813">Transport</keyword>
<dbReference type="Pfam" id="PF01061">
    <property type="entry name" value="ABC2_membrane"/>
    <property type="match status" value="1"/>
</dbReference>
<evidence type="ECO:0000313" key="9">
    <source>
        <dbReference type="Proteomes" id="UP001500218"/>
    </source>
</evidence>
<evidence type="ECO:0000256" key="6">
    <source>
        <dbReference type="RuleBase" id="RU361157"/>
    </source>
</evidence>
<proteinExistence type="inferred from homology"/>
<feature type="domain" description="ABC transmembrane type-2" evidence="7">
    <location>
        <begin position="22"/>
        <end position="249"/>
    </location>
</feature>
<name>A0ABN2MA92_9ACTN</name>
<gene>
    <name evidence="8" type="ORF">GCM10009682_41380</name>
</gene>
<keyword evidence="9" id="KW-1185">Reference proteome</keyword>
<evidence type="ECO:0000256" key="2">
    <source>
        <dbReference type="ARBA" id="ARBA00022692"/>
    </source>
</evidence>
<feature type="transmembrane region" description="Helical" evidence="6">
    <location>
        <begin position="58"/>
        <end position="86"/>
    </location>
</feature>
<keyword evidence="4 6" id="KW-0472">Membrane</keyword>
<keyword evidence="6" id="KW-1003">Cell membrane</keyword>
<comment type="similarity">
    <text evidence="6">Belongs to the ABC-2 integral membrane protein family.</text>
</comment>
<dbReference type="PANTHER" id="PTHR43229:SF2">
    <property type="entry name" value="NODULATION PROTEIN J"/>
    <property type="match status" value="1"/>
</dbReference>
<organism evidence="8 9">
    <name type="scientific">Luedemannella flava</name>
    <dbReference type="NCBI Taxonomy" id="349316"/>
    <lineage>
        <taxon>Bacteria</taxon>
        <taxon>Bacillati</taxon>
        <taxon>Actinomycetota</taxon>
        <taxon>Actinomycetes</taxon>
        <taxon>Micromonosporales</taxon>
        <taxon>Micromonosporaceae</taxon>
        <taxon>Luedemannella</taxon>
    </lineage>
</organism>
<dbReference type="EMBL" id="BAAALT010000141">
    <property type="protein sequence ID" value="GAA1816175.1"/>
    <property type="molecule type" value="Genomic_DNA"/>
</dbReference>
<feature type="transmembrane region" description="Helical" evidence="6">
    <location>
        <begin position="134"/>
        <end position="157"/>
    </location>
</feature>
<keyword evidence="3 6" id="KW-1133">Transmembrane helix</keyword>
<feature type="transmembrane region" description="Helical" evidence="6">
    <location>
        <begin position="107"/>
        <end position="128"/>
    </location>
</feature>
<sequence length="252" mass="27006">MATPAVSVLETHLTSYRQTWRADAASSLITPFLILVTFGVGVGAYVGRMDGVPYADYLVPGLLAAGAVQLGTWAGSYPVFSGLNWLKNFHLMFTAPLRVGDVLAGHALFAQVQIAISGAALLLVAAAFGTLHSWWALVALPVAGLVGLSVFLPMYALAASVRVEMYMNMTLQFVVLPLTLFAGVYFPVSDLPTVLRALAYASPLWHAADLCRAATLGRAPDWSASGHVVYLLCWVATGGWLAHRALRKRLYV</sequence>
<feature type="transmembrane region" description="Helical" evidence="6">
    <location>
        <begin position="169"/>
        <end position="188"/>
    </location>
</feature>
<dbReference type="InterPro" id="IPR000412">
    <property type="entry name" value="ABC_2_transport"/>
</dbReference>
<dbReference type="Proteomes" id="UP001500218">
    <property type="component" value="Unassembled WGS sequence"/>
</dbReference>
<dbReference type="PRINTS" id="PR00164">
    <property type="entry name" value="ABC2TRNSPORT"/>
</dbReference>
<keyword evidence="5" id="KW-0046">Antibiotic resistance</keyword>
<evidence type="ECO:0000313" key="8">
    <source>
        <dbReference type="EMBL" id="GAA1816175.1"/>
    </source>
</evidence>
<evidence type="ECO:0000256" key="1">
    <source>
        <dbReference type="ARBA" id="ARBA00004141"/>
    </source>
</evidence>